<dbReference type="AlphaFoldDB" id="A0A643EYP5"/>
<accession>A0A643EYP5</accession>
<organism evidence="1">
    <name type="scientific">Brucella pituitosa</name>
    <dbReference type="NCBI Taxonomy" id="571256"/>
    <lineage>
        <taxon>Bacteria</taxon>
        <taxon>Pseudomonadati</taxon>
        <taxon>Pseudomonadota</taxon>
        <taxon>Alphaproteobacteria</taxon>
        <taxon>Hyphomicrobiales</taxon>
        <taxon>Brucellaceae</taxon>
        <taxon>Brucella/Ochrobactrum group</taxon>
        <taxon>Brucella</taxon>
    </lineage>
</organism>
<protein>
    <submittedName>
        <fullName evidence="1">Helix-turn-helix domain-containing protein</fullName>
    </submittedName>
</protein>
<proteinExistence type="predicted"/>
<gene>
    <name evidence="1" type="ORF">F7Q93_15235</name>
</gene>
<dbReference type="EMBL" id="VZPE01000006">
    <property type="protein sequence ID" value="KAB0570592.1"/>
    <property type="molecule type" value="Genomic_DNA"/>
</dbReference>
<evidence type="ECO:0000313" key="1">
    <source>
        <dbReference type="EMBL" id="KAB0570592.1"/>
    </source>
</evidence>
<reference evidence="1" key="1">
    <citation type="submission" date="2019-09" db="EMBL/GenBank/DDBJ databases">
        <title>Draft genome sequences of 48 bacterial type strains from the CCUG.</title>
        <authorList>
            <person name="Tunovic T."/>
            <person name="Pineiro-Iglesias B."/>
            <person name="Unosson C."/>
            <person name="Inganas E."/>
            <person name="Ohlen M."/>
            <person name="Cardew S."/>
            <person name="Jensie-Markopoulos S."/>
            <person name="Salva-Serra F."/>
            <person name="Jaen-Luchoro D."/>
            <person name="Karlsson R."/>
            <person name="Svensson-Stadler L."/>
            <person name="Chun J."/>
            <person name="Moore E."/>
        </authorList>
    </citation>
    <scope>NUCLEOTIDE SEQUENCE</scope>
    <source>
        <strain evidence="1">CCUG 50899</strain>
    </source>
</reference>
<dbReference type="Pfam" id="PF13730">
    <property type="entry name" value="HTH_36"/>
    <property type="match status" value="1"/>
</dbReference>
<sequence length="367" mass="41471">MKRKYDVAAWKQVHFLRLALRHPETTKADCAVLGEIVQRYHGEYGNAWSSHEMLIEDTGISRPSVIRAKKKLERLGFVSVLSMGRRGRSTVYKPNFDMVPEKGDIPVTETKGIRDDTELDALGIKDDTETALLGVTPDTPSYIRLRPTKAGRQDIDIDIAPASPPLTDGLEATVAERAIDGFDELYKAYGYRRGRAEARKAYEALSPAAADHPVLIESANAWREAWERQNKPDAPRYTLANWLGQERHLEDAPSGFVKPERKQQQKQRKLRMNASQIDYERVHEVMGAFVEKENGRTYLKLDTVYDGNASEEVFVVLESSRASEQDAGQKDLWKLLSACGLDSLQDENDLVGRSFKMNRDGEFLTIN</sequence>
<dbReference type="RefSeq" id="WP_128094014.1">
    <property type="nucleotide sequence ID" value="NZ_JBHEEN010000006.1"/>
</dbReference>
<comment type="caution">
    <text evidence="1">The sequence shown here is derived from an EMBL/GenBank/DDBJ whole genome shotgun (WGS) entry which is preliminary data.</text>
</comment>
<name>A0A643EYP5_9HYPH</name>